<gene>
    <name evidence="3" type="ORF">N5910_00200</name>
    <name evidence="2" type="ORF">U2150_06265</name>
</gene>
<organism evidence="3">
    <name type="scientific">Methanothermobacter wolfeii</name>
    <name type="common">Methanobacterium wolfei</name>
    <dbReference type="NCBI Taxonomy" id="145261"/>
    <lineage>
        <taxon>Archaea</taxon>
        <taxon>Methanobacteriati</taxon>
        <taxon>Methanobacteriota</taxon>
        <taxon>Methanomada group</taxon>
        <taxon>Methanobacteria</taxon>
        <taxon>Methanobacteriales</taxon>
        <taxon>Methanobacteriaceae</taxon>
        <taxon>Methanothermobacter</taxon>
    </lineage>
</organism>
<dbReference type="AlphaFoldDB" id="A0A9E7RU97"/>
<feature type="transmembrane region" description="Helical" evidence="1">
    <location>
        <begin position="64"/>
        <end position="81"/>
    </location>
</feature>
<dbReference type="Proteomes" id="UP001369247">
    <property type="component" value="Unassembled WGS sequence"/>
</dbReference>
<dbReference type="GeneID" id="58977700"/>
<dbReference type="EMBL" id="JAXUHJ010000010">
    <property type="protein sequence ID" value="MEJ8543091.1"/>
    <property type="molecule type" value="Genomic_DNA"/>
</dbReference>
<dbReference type="EMBL" id="CP104550">
    <property type="protein sequence ID" value="UXH31770.1"/>
    <property type="molecule type" value="Genomic_DNA"/>
</dbReference>
<keyword evidence="1" id="KW-0472">Membrane</keyword>
<evidence type="ECO:0000313" key="4">
    <source>
        <dbReference type="Proteomes" id="UP001369247"/>
    </source>
</evidence>
<name>A0A9E7RU97_METWO</name>
<reference evidence="3" key="1">
    <citation type="submission" date="2022-09" db="EMBL/GenBank/DDBJ databases">
        <title>Characterization of three MwoI isoschizomers from sequenced genome and metagenomes.</title>
        <authorList>
            <person name="Fomenkov A."/>
            <person name="Xu S.Y."/>
            <person name="Roberts R.J."/>
        </authorList>
    </citation>
    <scope>NUCLEOTIDE SEQUENCE</scope>
    <source>
        <strain evidence="3">DSM 2970</strain>
    </source>
</reference>
<evidence type="ECO:0000313" key="2">
    <source>
        <dbReference type="EMBL" id="MEJ8543091.1"/>
    </source>
</evidence>
<dbReference type="RefSeq" id="WP_084531089.1">
    <property type="nucleotide sequence ID" value="NZ_CP104550.1"/>
</dbReference>
<dbReference type="Proteomes" id="UP001065373">
    <property type="component" value="Chromosome"/>
</dbReference>
<proteinExistence type="predicted"/>
<reference evidence="2 4" key="2">
    <citation type="submission" date="2023-12" db="EMBL/GenBank/DDBJ databases">
        <title>Phenotypic and Genomic Characterization of Methanothermobacter wolfeii Strain BSEL, a CO2-Capturing Archaeon with Minimal Nutrient Requirements.</title>
        <authorList>
            <person name="Ale Enriquez F."/>
            <person name="Ahring B.K."/>
        </authorList>
    </citation>
    <scope>NUCLEOTIDE SEQUENCE [LARGE SCALE GENOMIC DNA]</scope>
    <source>
        <strain evidence="2 4">BSEL-1</strain>
    </source>
</reference>
<evidence type="ECO:0000256" key="1">
    <source>
        <dbReference type="SAM" id="Phobius"/>
    </source>
</evidence>
<keyword evidence="1" id="KW-0812">Transmembrane</keyword>
<keyword evidence="1" id="KW-1133">Transmembrane helix</keyword>
<keyword evidence="4" id="KW-1185">Reference proteome</keyword>
<sequence length="98" mass="11209">MFVALVSFSTELIGNSKGLAASNMFFHVNMFIIGVLLTLNWFYSYHRGLLSVEMKFYRDSFIKNLLMPVAALLAMAVTPFFPDQSSLCYLIIILKRFL</sequence>
<evidence type="ECO:0000313" key="3">
    <source>
        <dbReference type="EMBL" id="UXH31770.1"/>
    </source>
</evidence>
<protein>
    <submittedName>
        <fullName evidence="3">Uncharacterized protein</fullName>
    </submittedName>
</protein>
<feature type="transmembrane region" description="Helical" evidence="1">
    <location>
        <begin position="24"/>
        <end position="43"/>
    </location>
</feature>
<dbReference type="KEGG" id="mwo:MWSIV6_0029"/>
<accession>A0A9E7RU97</accession>